<comment type="caution">
    <text evidence="3">The sequence shown here is derived from an EMBL/GenBank/DDBJ whole genome shotgun (WGS) entry which is preliminary data.</text>
</comment>
<dbReference type="InterPro" id="IPR001387">
    <property type="entry name" value="Cro/C1-type_HTH"/>
</dbReference>
<sequence length="143" mass="16259">MPAQRRVFFCPSVSQVNRRLPATGRQLYGRHAAGRIQSHHAEYLAMQQQIEDSEDASDYRKIRAAIDRGEEELLLADMVDRLMEEHPVRVWREYRCLSQKALADKSGVTPSLLNQIENRKKQGSLDTLKKLAGALGVDLDDLT</sequence>
<evidence type="ECO:0000259" key="2">
    <source>
        <dbReference type="PROSITE" id="PS50943"/>
    </source>
</evidence>
<gene>
    <name evidence="3" type="ORF">CI610_00344</name>
</gene>
<accession>A0A2H9TBV5</accession>
<dbReference type="PANTHER" id="PTHR46797:SF1">
    <property type="entry name" value="METHYLPHOSPHONATE SYNTHASE"/>
    <property type="match status" value="1"/>
</dbReference>
<dbReference type="InterPro" id="IPR010982">
    <property type="entry name" value="Lambda_DNA-bd_dom_sf"/>
</dbReference>
<dbReference type="CDD" id="cd00093">
    <property type="entry name" value="HTH_XRE"/>
    <property type="match status" value="1"/>
</dbReference>
<organism evidence="3">
    <name type="scientific">invertebrate metagenome</name>
    <dbReference type="NCBI Taxonomy" id="1711999"/>
    <lineage>
        <taxon>unclassified sequences</taxon>
        <taxon>metagenomes</taxon>
        <taxon>organismal metagenomes</taxon>
    </lineage>
</organism>
<evidence type="ECO:0000256" key="1">
    <source>
        <dbReference type="ARBA" id="ARBA00023125"/>
    </source>
</evidence>
<dbReference type="AlphaFoldDB" id="A0A2H9TBV5"/>
<dbReference type="GO" id="GO:0003700">
    <property type="term" value="F:DNA-binding transcription factor activity"/>
    <property type="evidence" value="ECO:0007669"/>
    <property type="project" value="TreeGrafter"/>
</dbReference>
<dbReference type="GO" id="GO:0003677">
    <property type="term" value="F:DNA binding"/>
    <property type="evidence" value="ECO:0007669"/>
    <property type="project" value="UniProtKB-KW"/>
</dbReference>
<dbReference type="EMBL" id="NSIT01000009">
    <property type="protein sequence ID" value="PJE80683.1"/>
    <property type="molecule type" value="Genomic_DNA"/>
</dbReference>
<dbReference type="SMART" id="SM00530">
    <property type="entry name" value="HTH_XRE"/>
    <property type="match status" value="1"/>
</dbReference>
<protein>
    <recommendedName>
        <fullName evidence="2">HTH cro/C1-type domain-containing protein</fullName>
    </recommendedName>
</protein>
<keyword evidence="1" id="KW-0238">DNA-binding</keyword>
<evidence type="ECO:0000313" key="3">
    <source>
        <dbReference type="EMBL" id="PJE80683.1"/>
    </source>
</evidence>
<name>A0A2H9TBV5_9ZZZZ</name>
<reference evidence="3" key="1">
    <citation type="journal article" date="2017" name="Appl. Environ. Microbiol.">
        <title>Molecular characterization of an Endozoicomonas-like organism causing infection in king scallop Pecten maximus L.</title>
        <authorList>
            <person name="Cano I."/>
            <person name="van Aerle R."/>
            <person name="Ross S."/>
            <person name="Verner-Jeffreys D.W."/>
            <person name="Paley R.K."/>
            <person name="Rimmer G."/>
            <person name="Ryder D."/>
            <person name="Hooper P."/>
            <person name="Stone D."/>
            <person name="Feist S.W."/>
        </authorList>
    </citation>
    <scope>NUCLEOTIDE SEQUENCE</scope>
</reference>
<dbReference type="InterPro" id="IPR050807">
    <property type="entry name" value="TransReg_Diox_bact_type"/>
</dbReference>
<feature type="domain" description="HTH cro/C1-type" evidence="2">
    <location>
        <begin position="88"/>
        <end position="142"/>
    </location>
</feature>
<dbReference type="GO" id="GO:0005829">
    <property type="term" value="C:cytosol"/>
    <property type="evidence" value="ECO:0007669"/>
    <property type="project" value="TreeGrafter"/>
</dbReference>
<dbReference type="PROSITE" id="PS50943">
    <property type="entry name" value="HTH_CROC1"/>
    <property type="match status" value="1"/>
</dbReference>
<dbReference type="Pfam" id="PF01381">
    <property type="entry name" value="HTH_3"/>
    <property type="match status" value="1"/>
</dbReference>
<dbReference type="PANTHER" id="PTHR46797">
    <property type="entry name" value="HTH-TYPE TRANSCRIPTIONAL REGULATOR"/>
    <property type="match status" value="1"/>
</dbReference>
<dbReference type="SUPFAM" id="SSF47413">
    <property type="entry name" value="lambda repressor-like DNA-binding domains"/>
    <property type="match status" value="1"/>
</dbReference>
<dbReference type="Gene3D" id="1.10.260.40">
    <property type="entry name" value="lambda repressor-like DNA-binding domains"/>
    <property type="match status" value="1"/>
</dbReference>
<proteinExistence type="predicted"/>